<dbReference type="Pfam" id="PF02518">
    <property type="entry name" value="HATPase_c"/>
    <property type="match status" value="1"/>
</dbReference>
<proteinExistence type="predicted"/>
<name>A0ABP3N7K0_SACER</name>
<evidence type="ECO:0000256" key="6">
    <source>
        <dbReference type="ARBA" id="ARBA00022692"/>
    </source>
</evidence>
<feature type="region of interest" description="Disordered" evidence="12">
    <location>
        <begin position="939"/>
        <end position="1128"/>
    </location>
</feature>
<dbReference type="PANTHER" id="PTHR44936">
    <property type="entry name" value="SENSOR PROTEIN CREC"/>
    <property type="match status" value="1"/>
</dbReference>
<keyword evidence="4" id="KW-0597">Phosphoprotein</keyword>
<evidence type="ECO:0000256" key="4">
    <source>
        <dbReference type="ARBA" id="ARBA00022553"/>
    </source>
</evidence>
<keyword evidence="7" id="KW-0547">Nucleotide-binding</keyword>
<sequence length="1128" mass="121827">MLNNDPGTGGRQDRRVEAQDPHSKRWWLRNWRLRTKMAAVLLVPTLAALGVGGIRVYDGMSTADRLNTIVEQVELAQRTADITHELQRERDHAVVQTASGGADRVPYDDQARRVDDAIARFRLPESELEDFTPKVREAYQSALNRLSSLNSLRAIVNRGFTDSQTLVAYNSVVESVLNVPRAVSSGAANTQLTQSAWAAESISRAKEYLAQQRSILLSAGIRNEFFTGQVAQMREADARFEAAFTEFENVASPAQRELYAARVAGAAVDDSEQIKQYALINAENDRALNMNPGEWGAASGTRGDLLRGVEEEVLGEFHDTAKQYADAAWWSMLRDGALIVLLLLVAFAVASYIARSMLRPLRTLRYGALEIAEQSLPQAIKQVNENPSGASSVTVPPVPVHTREEIGQVARSFDAVHQQALRLASEQALLRTNVNDLFVNLARRSQTLVQRQLSLIDRLEQDEQDPDQLSSLFELDHLATRMRRNNENLLILGGTDLTRRMMRPVPLSEVVGAAVSEVEQYARIAIAESPDLAIQGRVVNDFVHLIAELLENATVFSNPDTEVTVRTAYRRQELVIEIRDRGVGIDDEEIDEINDRLTRPPEVDVAVSRRMGLFVVGQLARRHNIGVQLQNNGDLEGGVTATVHLSGEYVVQLTADGPRPMPDIGRPVGGDEPKRDPLSETGTHLGLAAAFGSRGGAADRGVDAPTERAPLPPLNFDSPGAPAPSAPAPSSNGFDPSGGPLPQRRKESPAAQEAEEQEPVEDLPGNYSFQVSSGGSFGATDIPKWEDDAEASTDDDVRAEQWPSAESAAAAEDRELPAAFDGQCGVPAQEEEESPSLFHSPFEAEKTATFEAARPDPDSDGADQNGTRPAPDAPLAAGATQDAQDAPGELRASTASDYETEGQPPAVDTQPKGASWDMDDAPTQRLPIYEAVLSQWFRESDVDEGGSPLGDSLSSGGGQPPRPARQEAPAEPPSVADGEQALQARRAAEPESETGELRATGASGPGGETGEFPEELLAPTGPRDPGWGSADVGWQAAEALVQQSQQVQETTSAGLPKRVPKSNLVPGSAAPRPQSPAPAKPATTRSPDAVRGRMSNFQQGIRRGRHAKADPVSTEPPRSIPSRHEEQE</sequence>
<evidence type="ECO:0000256" key="9">
    <source>
        <dbReference type="ARBA" id="ARBA00022840"/>
    </source>
</evidence>
<feature type="transmembrane region" description="Helical" evidence="13">
    <location>
        <begin position="336"/>
        <end position="354"/>
    </location>
</feature>
<keyword evidence="17" id="KW-1185">Reference proteome</keyword>
<comment type="caution">
    <text evidence="16">The sequence shown here is derived from an EMBL/GenBank/DDBJ whole genome shotgun (WGS) entry which is preliminary data.</text>
</comment>
<dbReference type="RefSeq" id="WP_009945217.1">
    <property type="nucleotide sequence ID" value="NZ_BAAAGS010000025.1"/>
</dbReference>
<feature type="transmembrane region" description="Helical" evidence="13">
    <location>
        <begin position="37"/>
        <end position="57"/>
    </location>
</feature>
<evidence type="ECO:0000256" key="13">
    <source>
        <dbReference type="SAM" id="Phobius"/>
    </source>
</evidence>
<evidence type="ECO:0000259" key="15">
    <source>
        <dbReference type="SMART" id="SM00387"/>
    </source>
</evidence>
<protein>
    <recommendedName>
        <fullName evidence="3">histidine kinase</fullName>
        <ecNumber evidence="3">2.7.13.3</ecNumber>
    </recommendedName>
</protein>
<reference evidence="17" key="1">
    <citation type="journal article" date="2019" name="Int. J. Syst. Evol. Microbiol.">
        <title>The Global Catalogue of Microorganisms (GCM) 10K type strain sequencing project: providing services to taxonomists for standard genome sequencing and annotation.</title>
        <authorList>
            <consortium name="The Broad Institute Genomics Platform"/>
            <consortium name="The Broad Institute Genome Sequencing Center for Infectious Disease"/>
            <person name="Wu L."/>
            <person name="Ma J."/>
        </authorList>
    </citation>
    <scope>NUCLEOTIDE SEQUENCE [LARGE SCALE GENOMIC DNA]</scope>
    <source>
        <strain evidence="17">JCM 10303</strain>
    </source>
</reference>
<keyword evidence="6 13" id="KW-0812">Transmembrane</keyword>
<dbReference type="InterPro" id="IPR003594">
    <property type="entry name" value="HATPase_dom"/>
</dbReference>
<feature type="compositionally biased region" description="Basic and acidic residues" evidence="12">
    <location>
        <begin position="842"/>
        <end position="857"/>
    </location>
</feature>
<keyword evidence="8" id="KW-0418">Kinase</keyword>
<evidence type="ECO:0000313" key="17">
    <source>
        <dbReference type="Proteomes" id="UP001500729"/>
    </source>
</evidence>
<feature type="compositionally biased region" description="Basic and acidic residues" evidence="12">
    <location>
        <begin position="669"/>
        <end position="678"/>
    </location>
</feature>
<evidence type="ECO:0000256" key="2">
    <source>
        <dbReference type="ARBA" id="ARBA00004370"/>
    </source>
</evidence>
<dbReference type="EMBL" id="BAAAGS010000025">
    <property type="protein sequence ID" value="GAA0535735.1"/>
    <property type="molecule type" value="Genomic_DNA"/>
</dbReference>
<dbReference type="Proteomes" id="UP001500729">
    <property type="component" value="Unassembled WGS sequence"/>
</dbReference>
<feature type="domain" description="HAMP" evidence="14">
    <location>
        <begin position="355"/>
        <end position="425"/>
    </location>
</feature>
<evidence type="ECO:0000256" key="8">
    <source>
        <dbReference type="ARBA" id="ARBA00022777"/>
    </source>
</evidence>
<dbReference type="InterPro" id="IPR013587">
    <property type="entry name" value="Nitrate/nitrite_sensing"/>
</dbReference>
<evidence type="ECO:0000259" key="14">
    <source>
        <dbReference type="SMART" id="SM00304"/>
    </source>
</evidence>
<comment type="subcellular location">
    <subcellularLocation>
        <location evidence="2">Membrane</location>
    </subcellularLocation>
</comment>
<dbReference type="Pfam" id="PF08376">
    <property type="entry name" value="NIT"/>
    <property type="match status" value="1"/>
</dbReference>
<dbReference type="CDD" id="cd06225">
    <property type="entry name" value="HAMP"/>
    <property type="match status" value="1"/>
</dbReference>
<feature type="region of interest" description="Disordered" evidence="12">
    <location>
        <begin position="694"/>
        <end position="923"/>
    </location>
</feature>
<dbReference type="InterPro" id="IPR050980">
    <property type="entry name" value="2C_sensor_his_kinase"/>
</dbReference>
<comment type="catalytic activity">
    <reaction evidence="1">
        <text>ATP + protein L-histidine = ADP + protein N-phospho-L-histidine.</text>
        <dbReference type="EC" id="2.7.13.3"/>
    </reaction>
</comment>
<dbReference type="Gene3D" id="6.10.340.10">
    <property type="match status" value="1"/>
</dbReference>
<keyword evidence="13" id="KW-0472">Membrane</keyword>
<dbReference type="SMART" id="SM00387">
    <property type="entry name" value="HATPase_c"/>
    <property type="match status" value="1"/>
</dbReference>
<dbReference type="EC" id="2.7.13.3" evidence="3"/>
<dbReference type="SUPFAM" id="SSF55874">
    <property type="entry name" value="ATPase domain of HSP90 chaperone/DNA topoisomerase II/histidine kinase"/>
    <property type="match status" value="1"/>
</dbReference>
<evidence type="ECO:0000256" key="11">
    <source>
        <dbReference type="ARBA" id="ARBA00023012"/>
    </source>
</evidence>
<dbReference type="InterPro" id="IPR036890">
    <property type="entry name" value="HATPase_C_sf"/>
</dbReference>
<gene>
    <name evidence="16" type="ORF">GCM10009533_38600</name>
</gene>
<accession>A0ABP3N7K0</accession>
<evidence type="ECO:0000313" key="16">
    <source>
        <dbReference type="EMBL" id="GAA0535735.1"/>
    </source>
</evidence>
<dbReference type="SMART" id="SM00304">
    <property type="entry name" value="HAMP"/>
    <property type="match status" value="1"/>
</dbReference>
<keyword evidence="9" id="KW-0067">ATP-binding</keyword>
<organism evidence="16 17">
    <name type="scientific">Saccharopolyspora erythraea</name>
    <name type="common">Streptomyces erythraeus</name>
    <dbReference type="NCBI Taxonomy" id="1836"/>
    <lineage>
        <taxon>Bacteria</taxon>
        <taxon>Bacillati</taxon>
        <taxon>Actinomycetota</taxon>
        <taxon>Actinomycetes</taxon>
        <taxon>Pseudonocardiales</taxon>
        <taxon>Pseudonocardiaceae</taxon>
        <taxon>Saccharopolyspora</taxon>
    </lineage>
</organism>
<feature type="domain" description="Histidine kinase/HSP90-like ATPase" evidence="15">
    <location>
        <begin position="537"/>
        <end position="649"/>
    </location>
</feature>
<evidence type="ECO:0000256" key="10">
    <source>
        <dbReference type="ARBA" id="ARBA00022989"/>
    </source>
</evidence>
<keyword evidence="11" id="KW-0902">Two-component regulatory system</keyword>
<feature type="compositionally biased region" description="Low complexity" evidence="12">
    <location>
        <begin position="945"/>
        <end position="954"/>
    </location>
</feature>
<keyword evidence="5" id="KW-0808">Transferase</keyword>
<feature type="region of interest" description="Disordered" evidence="12">
    <location>
        <begin position="654"/>
        <end position="681"/>
    </location>
</feature>
<dbReference type="Gene3D" id="3.30.565.10">
    <property type="entry name" value="Histidine kinase-like ATPase, C-terminal domain"/>
    <property type="match status" value="1"/>
</dbReference>
<dbReference type="Pfam" id="PF00672">
    <property type="entry name" value="HAMP"/>
    <property type="match status" value="1"/>
</dbReference>
<evidence type="ECO:0000256" key="3">
    <source>
        <dbReference type="ARBA" id="ARBA00012438"/>
    </source>
</evidence>
<evidence type="ECO:0000256" key="7">
    <source>
        <dbReference type="ARBA" id="ARBA00022741"/>
    </source>
</evidence>
<evidence type="ECO:0000256" key="5">
    <source>
        <dbReference type="ARBA" id="ARBA00022679"/>
    </source>
</evidence>
<evidence type="ECO:0000256" key="12">
    <source>
        <dbReference type="SAM" id="MobiDB-lite"/>
    </source>
</evidence>
<dbReference type="InterPro" id="IPR003660">
    <property type="entry name" value="HAMP_dom"/>
</dbReference>
<evidence type="ECO:0000256" key="1">
    <source>
        <dbReference type="ARBA" id="ARBA00000085"/>
    </source>
</evidence>
<keyword evidence="10 13" id="KW-1133">Transmembrane helix</keyword>
<dbReference type="PANTHER" id="PTHR44936:SF9">
    <property type="entry name" value="SENSOR PROTEIN CREC"/>
    <property type="match status" value="1"/>
</dbReference>
<feature type="compositionally biased region" description="Low complexity" evidence="12">
    <location>
        <begin position="1035"/>
        <end position="1053"/>
    </location>
</feature>